<evidence type="ECO:0000256" key="1">
    <source>
        <dbReference type="SAM" id="MobiDB-lite"/>
    </source>
</evidence>
<dbReference type="RefSeq" id="WP_136927459.1">
    <property type="nucleotide sequence ID" value="NZ_SSMQ01000002.1"/>
</dbReference>
<feature type="signal peptide" evidence="2">
    <location>
        <begin position="1"/>
        <end position="19"/>
    </location>
</feature>
<organism evidence="3 4">
    <name type="scientific">Polyangium fumosum</name>
    <dbReference type="NCBI Taxonomy" id="889272"/>
    <lineage>
        <taxon>Bacteria</taxon>
        <taxon>Pseudomonadati</taxon>
        <taxon>Myxococcota</taxon>
        <taxon>Polyangia</taxon>
        <taxon>Polyangiales</taxon>
        <taxon>Polyangiaceae</taxon>
        <taxon>Polyangium</taxon>
    </lineage>
</organism>
<proteinExistence type="predicted"/>
<dbReference type="OrthoDB" id="5505579at2"/>
<feature type="region of interest" description="Disordered" evidence="1">
    <location>
        <begin position="24"/>
        <end position="62"/>
    </location>
</feature>
<name>A0A4U1JJC7_9BACT</name>
<reference evidence="3 4" key="1">
    <citation type="submission" date="2019-04" db="EMBL/GenBank/DDBJ databases">
        <authorList>
            <person name="Li Y."/>
            <person name="Wang J."/>
        </authorList>
    </citation>
    <scope>NUCLEOTIDE SEQUENCE [LARGE SCALE GENOMIC DNA]</scope>
    <source>
        <strain evidence="3 4">DSM 14668</strain>
    </source>
</reference>
<protein>
    <recommendedName>
        <fullName evidence="5">DUF1800 family protein</fullName>
    </recommendedName>
</protein>
<evidence type="ECO:0000256" key="2">
    <source>
        <dbReference type="SAM" id="SignalP"/>
    </source>
</evidence>
<dbReference type="EMBL" id="SSMQ01000002">
    <property type="protein sequence ID" value="TKD12821.1"/>
    <property type="molecule type" value="Genomic_DNA"/>
</dbReference>
<dbReference type="AlphaFoldDB" id="A0A4U1JJC7"/>
<keyword evidence="4" id="KW-1185">Reference proteome</keyword>
<dbReference type="PROSITE" id="PS51257">
    <property type="entry name" value="PROKAR_LIPOPROTEIN"/>
    <property type="match status" value="1"/>
</dbReference>
<accession>A0A4U1JJC7</accession>
<gene>
    <name evidence="3" type="ORF">E8A74_03485</name>
</gene>
<evidence type="ECO:0000313" key="3">
    <source>
        <dbReference type="EMBL" id="TKD12821.1"/>
    </source>
</evidence>
<dbReference type="Proteomes" id="UP000309215">
    <property type="component" value="Unassembled WGS sequence"/>
</dbReference>
<keyword evidence="2" id="KW-0732">Signal</keyword>
<evidence type="ECO:0008006" key="5">
    <source>
        <dbReference type="Google" id="ProtNLM"/>
    </source>
</evidence>
<feature type="chain" id="PRO_5020569051" description="DUF1800 family protein" evidence="2">
    <location>
        <begin position="20"/>
        <end position="241"/>
    </location>
</feature>
<evidence type="ECO:0000313" key="4">
    <source>
        <dbReference type="Proteomes" id="UP000309215"/>
    </source>
</evidence>
<sequence>MSASRLTYLVALAALTAAACTKEAPDAGTKGPADPWEAPSVTANGETEKAPEDLGGGTLPGPAAGVRRLRIDTLQAAMTKVAGNDVYGAPIFWRVNNRDGFSDLAFGKALGRPDYQTSTEESTVSNALYLKFVGDAARDICMQMAKNDMKRAGASRALFPKAPVDGTATDAEVTENLQYVVLRFLGLRVAADDAMITNLRAVYDAGVSSVASPNGSEITAAAEGWRGVCVTLFESPLFHND</sequence>
<comment type="caution">
    <text evidence="3">The sequence shown here is derived from an EMBL/GenBank/DDBJ whole genome shotgun (WGS) entry which is preliminary data.</text>
</comment>